<dbReference type="PANTHER" id="PTHR45774">
    <property type="entry name" value="BTB/POZ DOMAIN-CONTAINING"/>
    <property type="match status" value="1"/>
</dbReference>
<organism evidence="3 4">
    <name type="scientific">Diaphorina citri</name>
    <name type="common">Asian citrus psyllid</name>
    <dbReference type="NCBI Taxonomy" id="121845"/>
    <lineage>
        <taxon>Eukaryota</taxon>
        <taxon>Metazoa</taxon>
        <taxon>Ecdysozoa</taxon>
        <taxon>Arthropoda</taxon>
        <taxon>Hexapoda</taxon>
        <taxon>Insecta</taxon>
        <taxon>Pterygota</taxon>
        <taxon>Neoptera</taxon>
        <taxon>Paraneoptera</taxon>
        <taxon>Hemiptera</taxon>
        <taxon>Sternorrhyncha</taxon>
        <taxon>Psylloidea</taxon>
        <taxon>Psyllidae</taxon>
        <taxon>Diaphorininae</taxon>
        <taxon>Diaphorina</taxon>
    </lineage>
</organism>
<evidence type="ECO:0000313" key="3">
    <source>
        <dbReference type="Proteomes" id="UP000079169"/>
    </source>
</evidence>
<dbReference type="GO" id="GO:0022008">
    <property type="term" value="P:neurogenesis"/>
    <property type="evidence" value="ECO:0007669"/>
    <property type="project" value="TreeGrafter"/>
</dbReference>
<dbReference type="SUPFAM" id="SSF54695">
    <property type="entry name" value="POZ domain"/>
    <property type="match status" value="1"/>
</dbReference>
<dbReference type="PROSITE" id="PS50097">
    <property type="entry name" value="BTB"/>
    <property type="match status" value="1"/>
</dbReference>
<dbReference type="STRING" id="121845.A0A1S3DGK2"/>
<name>A0A1S3DGK2_DIACI</name>
<proteinExistence type="predicted"/>
<protein>
    <submittedName>
        <fullName evidence="4">Uncharacterized protein LOC103518050</fullName>
    </submittedName>
</protein>
<dbReference type="InterPro" id="IPR011333">
    <property type="entry name" value="SKP1/BTB/POZ_sf"/>
</dbReference>
<dbReference type="Pfam" id="PF00651">
    <property type="entry name" value="BTB"/>
    <property type="match status" value="1"/>
</dbReference>
<dbReference type="AlphaFoldDB" id="A0A1S3DGK2"/>
<dbReference type="KEGG" id="dci:103518050"/>
<dbReference type="GeneID" id="103518050"/>
<gene>
    <name evidence="4" type="primary">LOC103518050</name>
</gene>
<dbReference type="RefSeq" id="XP_008481328.1">
    <property type="nucleotide sequence ID" value="XM_008483106.2"/>
</dbReference>
<feature type="compositionally biased region" description="Basic and acidic residues" evidence="1">
    <location>
        <begin position="9"/>
        <end position="31"/>
    </location>
</feature>
<keyword evidence="3" id="KW-1185">Reference proteome</keyword>
<evidence type="ECO:0000256" key="1">
    <source>
        <dbReference type="SAM" id="MobiDB-lite"/>
    </source>
</evidence>
<feature type="region of interest" description="Disordered" evidence="1">
    <location>
        <begin position="118"/>
        <end position="148"/>
    </location>
</feature>
<dbReference type="GO" id="GO:0005829">
    <property type="term" value="C:cytosol"/>
    <property type="evidence" value="ECO:0007669"/>
    <property type="project" value="TreeGrafter"/>
</dbReference>
<dbReference type="Gene3D" id="3.30.710.10">
    <property type="entry name" value="Potassium Channel Kv1.1, Chain A"/>
    <property type="match status" value="1"/>
</dbReference>
<dbReference type="Proteomes" id="UP000079169">
    <property type="component" value="Unplaced"/>
</dbReference>
<sequence>MRNRKTKEKYKPDDQHWGRCRSDNTASERGRFGNYAERGPVSTTAPWRLGTAVERGASGNGVLERGAFGNYAERGPFGNHVERGPFGDCAANRGPFGNTVSGQGTFCNPATEHGRFCNSAPKRGPFGNTTLERGSSGNPVSERGTSDNITLERRVPGSMPADCNYLNSEIENLFNTYTHQNNRAMGGSHNNPLLDNELASDVTFLAGVEPEVWRIPGHRRLLADKNSVFEAMFFGALAGNRTEDPGVVHITDVSGRAFDYFIKFLYNDDIEFLTVSSTLDILHVADKYLCTNLIRKCVFYLDQHLSVDNVLDIYASVQIYADASRGLGHLVPSAPPAEEVLELNQQREGQFSQRRGSGEEGRIKAQYKSILDLMQPGNESPETITRILNMLCYNCLLFIDHHAQQIFTSLRNVDSIPSIHSLCQIFSRPCLQVQDELALYKFLNAYVTNTLKQTQTPISVANKRRFISDQNCDRILFTIKYLTMDRFEEFISYLHDSETNTLFHEYEVDFLIYLRQNNSHLYMIAQNLANNPQESANNNDASRVNENTRNCTKRADNARSLHSWENFNLSHIDVIFLAEQRVSPNDLYLPLSLRSLPKIKPKDEAHGQEKIATCKSKEKRKFAEYVWTVLAFIFD</sequence>
<dbReference type="PANTHER" id="PTHR45774:SF4">
    <property type="entry name" value="AXUNDEAD, ISOFORM F"/>
    <property type="match status" value="1"/>
</dbReference>
<reference evidence="4" key="1">
    <citation type="submission" date="2025-08" db="UniProtKB">
        <authorList>
            <consortium name="RefSeq"/>
        </authorList>
    </citation>
    <scope>IDENTIFICATION</scope>
</reference>
<feature type="region of interest" description="Disordered" evidence="1">
    <location>
        <begin position="1"/>
        <end position="39"/>
    </location>
</feature>
<evidence type="ECO:0000313" key="4">
    <source>
        <dbReference type="RefSeq" id="XP_008481328.1"/>
    </source>
</evidence>
<feature type="compositionally biased region" description="Polar residues" evidence="1">
    <location>
        <begin position="127"/>
        <end position="139"/>
    </location>
</feature>
<accession>A0A1S3DGK2</accession>
<dbReference type="PaxDb" id="121845-A0A1S3DGK2"/>
<evidence type="ECO:0000259" key="2">
    <source>
        <dbReference type="PROSITE" id="PS50097"/>
    </source>
</evidence>
<dbReference type="InterPro" id="IPR000210">
    <property type="entry name" value="BTB/POZ_dom"/>
</dbReference>
<feature type="domain" description="BTB" evidence="2">
    <location>
        <begin position="200"/>
        <end position="274"/>
    </location>
</feature>
<dbReference type="SMART" id="SM00225">
    <property type="entry name" value="BTB"/>
    <property type="match status" value="1"/>
</dbReference>